<evidence type="ECO:0000313" key="2">
    <source>
        <dbReference type="EMBL" id="CAI5720757.1"/>
    </source>
</evidence>
<reference evidence="2" key="2">
    <citation type="submission" date="2022-12" db="EMBL/GenBank/DDBJ databases">
        <authorList>
            <person name="Webb A."/>
        </authorList>
    </citation>
    <scope>NUCLEOTIDE SEQUENCE</scope>
    <source>
        <strain evidence="2">Pf2</strain>
    </source>
</reference>
<dbReference type="Proteomes" id="UP001159659">
    <property type="component" value="Unassembled WGS sequence"/>
</dbReference>
<gene>
    <name evidence="1" type="ORF">PFR001_LOCUS5991</name>
    <name evidence="2" type="ORF">PFR002_LOCUS4064</name>
</gene>
<comment type="caution">
    <text evidence="2">The sequence shown here is derived from an EMBL/GenBank/DDBJ whole genome shotgun (WGS) entry which is preliminary data.</text>
</comment>
<name>A0AAV0TEQ5_9STRA</name>
<dbReference type="EMBL" id="CAKLBC010001280">
    <property type="protein sequence ID" value="CAH0490679.1"/>
    <property type="molecule type" value="Genomic_DNA"/>
</dbReference>
<accession>A0AAV0TEQ5</accession>
<keyword evidence="3" id="KW-1185">Reference proteome</keyword>
<evidence type="ECO:0000313" key="3">
    <source>
        <dbReference type="Proteomes" id="UP001157938"/>
    </source>
</evidence>
<evidence type="ECO:0000313" key="4">
    <source>
        <dbReference type="Proteomes" id="UP001159659"/>
    </source>
</evidence>
<dbReference type="AlphaFoldDB" id="A0AAV0TEQ5"/>
<organism evidence="2 4">
    <name type="scientific">Peronospora farinosa</name>
    <dbReference type="NCBI Taxonomy" id="134698"/>
    <lineage>
        <taxon>Eukaryota</taxon>
        <taxon>Sar</taxon>
        <taxon>Stramenopiles</taxon>
        <taxon>Oomycota</taxon>
        <taxon>Peronosporomycetes</taxon>
        <taxon>Peronosporales</taxon>
        <taxon>Peronosporaceae</taxon>
        <taxon>Peronospora</taxon>
    </lineage>
</organism>
<reference evidence="1 3" key="1">
    <citation type="submission" date="2021-11" db="EMBL/GenBank/DDBJ databases">
        <authorList>
            <person name="Islam A."/>
            <person name="Islam S."/>
            <person name="Flora M.S."/>
            <person name="Rahman M."/>
            <person name="Ziaur R.M."/>
            <person name="Epstein J.H."/>
            <person name="Hassan M."/>
            <person name="Klassen M."/>
            <person name="Woodard K."/>
            <person name="Webb A."/>
            <person name="Webby R.J."/>
            <person name="El Zowalaty M.E."/>
        </authorList>
    </citation>
    <scope>NUCLEOTIDE SEQUENCE [LARGE SCALE GENOMIC DNA]</scope>
    <source>
        <strain evidence="1">Pf1</strain>
    </source>
</reference>
<evidence type="ECO:0000313" key="1">
    <source>
        <dbReference type="EMBL" id="CAH0490679.1"/>
    </source>
</evidence>
<proteinExistence type="predicted"/>
<dbReference type="EMBL" id="CANTFK010000639">
    <property type="protein sequence ID" value="CAI5720757.1"/>
    <property type="molecule type" value="Genomic_DNA"/>
</dbReference>
<sequence length="80" mass="8702">MVGSMDLIRDQDRMLTAFSGRTETSSVCWAGDFNQDTTADLKFVQIIFTTPVSSLVATSSQLRNTKCAFIRLSSASLSSS</sequence>
<dbReference type="Proteomes" id="UP001157938">
    <property type="component" value="Unassembled WGS sequence"/>
</dbReference>
<protein>
    <submittedName>
        <fullName evidence="2">Uncharacterized protein</fullName>
    </submittedName>
</protein>